<comment type="function">
    <text evidence="9">Catalyzes the formation of N(7)-methylguanine at position 46 (m7G46) in tRNA.</text>
</comment>
<keyword evidence="2 9" id="KW-0820">tRNA-binding</keyword>
<keyword evidence="4 9" id="KW-0808">Transferase</keyword>
<dbReference type="InterPro" id="IPR003358">
    <property type="entry name" value="tRNA_(Gua-N-7)_MeTrfase_Trmb"/>
</dbReference>
<evidence type="ECO:0000313" key="11">
    <source>
        <dbReference type="Proteomes" id="UP000291404"/>
    </source>
</evidence>
<feature type="binding site" evidence="9">
    <location>
        <begin position="106"/>
        <end position="107"/>
    </location>
    <ligand>
        <name>S-adenosyl-L-methionine</name>
        <dbReference type="ChEBI" id="CHEBI:59789"/>
    </ligand>
</feature>
<dbReference type="GO" id="GO:0005634">
    <property type="term" value="C:nucleus"/>
    <property type="evidence" value="ECO:0007669"/>
    <property type="project" value="UniProtKB-SubCell"/>
</dbReference>
<comment type="subcellular location">
    <subcellularLocation>
        <location evidence="9">Nucleus</location>
    </subcellularLocation>
</comment>
<dbReference type="Gene3D" id="3.40.50.150">
    <property type="entry name" value="Vaccinia Virus protein VP39"/>
    <property type="match status" value="1"/>
</dbReference>
<keyword evidence="5 9" id="KW-0949">S-adenosyl-L-methionine</keyword>
<evidence type="ECO:0000256" key="5">
    <source>
        <dbReference type="ARBA" id="ARBA00022691"/>
    </source>
</evidence>
<evidence type="ECO:0000313" key="10">
    <source>
        <dbReference type="EMBL" id="TBU05676.1"/>
    </source>
</evidence>
<comment type="subunit">
    <text evidence="9">Forms a complex with TRM82.</text>
</comment>
<dbReference type="HAMAP" id="MF_03055">
    <property type="entry name" value="tRNA_methyltr_TrmB_euk"/>
    <property type="match status" value="1"/>
</dbReference>
<comment type="pathway">
    <text evidence="9">tRNA modification; N(7)-methylguanine-tRNA biosynthesis.</text>
</comment>
<dbReference type="VEuPathDB" id="MicrosporidiaDB:CWI39_0211p0020"/>
<dbReference type="EMBL" id="PITI01000599">
    <property type="protein sequence ID" value="TBU05676.1"/>
    <property type="molecule type" value="Genomic_DNA"/>
</dbReference>
<evidence type="ECO:0000256" key="4">
    <source>
        <dbReference type="ARBA" id="ARBA00022679"/>
    </source>
</evidence>
<dbReference type="SUPFAM" id="SSF53335">
    <property type="entry name" value="S-adenosyl-L-methionine-dependent methyltransferases"/>
    <property type="match status" value="1"/>
</dbReference>
<evidence type="ECO:0000256" key="7">
    <source>
        <dbReference type="ARBA" id="ARBA00022884"/>
    </source>
</evidence>
<dbReference type="GO" id="GO:0000049">
    <property type="term" value="F:tRNA binding"/>
    <property type="evidence" value="ECO:0007669"/>
    <property type="project" value="UniProtKB-UniRule"/>
</dbReference>
<evidence type="ECO:0000256" key="6">
    <source>
        <dbReference type="ARBA" id="ARBA00022694"/>
    </source>
</evidence>
<feature type="binding site" evidence="9">
    <location>
        <position position="126"/>
    </location>
    <ligand>
        <name>S-adenosyl-L-methionine</name>
        <dbReference type="ChEBI" id="CHEBI:59789"/>
    </ligand>
</feature>
<evidence type="ECO:0000256" key="3">
    <source>
        <dbReference type="ARBA" id="ARBA00022603"/>
    </source>
</evidence>
<feature type="binding site" evidence="9">
    <location>
        <begin position="74"/>
        <end position="75"/>
    </location>
    <ligand>
        <name>S-adenosyl-L-methionine</name>
        <dbReference type="ChEBI" id="CHEBI:59789"/>
    </ligand>
</feature>
<dbReference type="VEuPathDB" id="MicrosporidiaDB:CWI36_0599p0050"/>
<feature type="binding site" evidence="9">
    <location>
        <position position="51"/>
    </location>
    <ligand>
        <name>S-adenosyl-L-methionine</name>
        <dbReference type="ChEBI" id="CHEBI:59789"/>
    </ligand>
</feature>
<dbReference type="PANTHER" id="PTHR23417:SF16">
    <property type="entry name" value="TRNA (GUANINE-N(7)-)-METHYLTRANSFERASE"/>
    <property type="match status" value="1"/>
</dbReference>
<dbReference type="AlphaFoldDB" id="A0A4Q9LDQ2"/>
<dbReference type="STRING" id="148818.A0A4Q9LDQ2"/>
<gene>
    <name evidence="9" type="primary">TRM8</name>
    <name evidence="10" type="ORF">CWI36_0599p0050</name>
</gene>
<dbReference type="CDD" id="cd02440">
    <property type="entry name" value="AdoMet_MTases"/>
    <property type="match status" value="1"/>
</dbReference>
<evidence type="ECO:0000256" key="8">
    <source>
        <dbReference type="ARBA" id="ARBA00023242"/>
    </source>
</evidence>
<dbReference type="GO" id="GO:0043527">
    <property type="term" value="C:tRNA methyltransferase complex"/>
    <property type="evidence" value="ECO:0007669"/>
    <property type="project" value="TreeGrafter"/>
</dbReference>
<dbReference type="InterPro" id="IPR025763">
    <property type="entry name" value="Trm8_euk"/>
</dbReference>
<comment type="caution">
    <text evidence="10">The sequence shown here is derived from an EMBL/GenBank/DDBJ whole genome shotgun (WGS) entry which is preliminary data.</text>
</comment>
<dbReference type="GO" id="GO:0008176">
    <property type="term" value="F:tRNA (guanine(46)-N7)-methyltransferase activity"/>
    <property type="evidence" value="ECO:0007669"/>
    <property type="project" value="UniProtKB-UniRule"/>
</dbReference>
<evidence type="ECO:0000256" key="9">
    <source>
        <dbReference type="HAMAP-Rule" id="MF_03055"/>
    </source>
</evidence>
<feature type="active site" evidence="9">
    <location>
        <position position="129"/>
    </location>
</feature>
<protein>
    <recommendedName>
        <fullName evidence="9">tRNA (guanine-N(7)-)-methyltransferase</fullName>
        <ecNumber evidence="9">2.1.1.33</ecNumber>
    </recommendedName>
    <alternativeName>
        <fullName evidence="9">Transfer RNA methyltransferase 8</fullName>
    </alternativeName>
    <alternativeName>
        <fullName evidence="9">tRNA (guanine(46)-N(7))-methyltransferase</fullName>
    </alternativeName>
    <alternativeName>
        <fullName evidence="9">tRNA(m7G46)-methyltransferase</fullName>
    </alternativeName>
</protein>
<comment type="catalytic activity">
    <reaction evidence="1 9">
        <text>guanosine(46) in tRNA + S-adenosyl-L-methionine = N(7)-methylguanosine(46) in tRNA + S-adenosyl-L-homocysteine</text>
        <dbReference type="Rhea" id="RHEA:42708"/>
        <dbReference type="Rhea" id="RHEA-COMP:10188"/>
        <dbReference type="Rhea" id="RHEA-COMP:10189"/>
        <dbReference type="ChEBI" id="CHEBI:57856"/>
        <dbReference type="ChEBI" id="CHEBI:59789"/>
        <dbReference type="ChEBI" id="CHEBI:74269"/>
        <dbReference type="ChEBI" id="CHEBI:74480"/>
        <dbReference type="EC" id="2.1.1.33"/>
    </reaction>
</comment>
<dbReference type="EC" id="2.1.1.33" evidence="9"/>
<dbReference type="PROSITE" id="PS51625">
    <property type="entry name" value="SAM_MT_TRMB"/>
    <property type="match status" value="1"/>
</dbReference>
<dbReference type="InterPro" id="IPR029063">
    <property type="entry name" value="SAM-dependent_MTases_sf"/>
</dbReference>
<feature type="binding site" evidence="9">
    <location>
        <begin position="204"/>
        <end position="206"/>
    </location>
    <ligand>
        <name>S-adenosyl-L-methionine</name>
        <dbReference type="ChEBI" id="CHEBI:59789"/>
    </ligand>
</feature>
<dbReference type="PANTHER" id="PTHR23417">
    <property type="entry name" value="3-DEOXY-D-MANNO-OCTULOSONIC-ACID TRANSFERASE/TRNA GUANINE-N 7 - -METHYLTRANSFERASE"/>
    <property type="match status" value="1"/>
</dbReference>
<keyword evidence="7 9" id="KW-0694">RNA-binding</keyword>
<name>A0A4Q9LDQ2_9MICR</name>
<dbReference type="Pfam" id="PF02390">
    <property type="entry name" value="Methyltransf_4"/>
    <property type="match status" value="1"/>
</dbReference>
<sequence length="225" mass="26430">MANLPRKKDFRQRAHANPFSDKHFDYPKSPCEMNWSEFYIDGIAPKIVDIGCGYGNFLILLSKIFPTENVVGLEIRKKVVDYIKNKESVMIERKELKRNLHAIYTNAMLFLPNYFGKEQVSKIFILFPDPHFKKKKRKARIVCTQMLDQYAYILENKGRLYLSTDVSELFESMVQCVQNHTLFRRLENEEFENDNLRTLIIKETDESKRAAVKTGKAFAAIFEKK</sequence>
<keyword evidence="8 9" id="KW-0539">Nucleus</keyword>
<accession>A0A4Q9LDQ2</accession>
<dbReference type="UniPathway" id="UPA00989"/>
<reference evidence="10 11" key="1">
    <citation type="submission" date="2017-12" db="EMBL/GenBank/DDBJ databases">
        <authorList>
            <person name="Pombert J.-F."/>
            <person name="Haag K.L."/>
            <person name="Ebert D."/>
        </authorList>
    </citation>
    <scope>NUCLEOTIDE SEQUENCE [LARGE SCALE GENOMIC DNA]</scope>
    <source>
        <strain evidence="10">BE-OM-2</strain>
    </source>
</reference>
<keyword evidence="3 9" id="KW-0489">Methyltransferase</keyword>
<dbReference type="NCBIfam" id="TIGR00091">
    <property type="entry name" value="tRNA (guanosine(46)-N7)-methyltransferase TrmB"/>
    <property type="match status" value="1"/>
</dbReference>
<keyword evidence="11" id="KW-1185">Reference proteome</keyword>
<organism evidence="10 11">
    <name type="scientific">Hamiltosporidium magnivora</name>
    <dbReference type="NCBI Taxonomy" id="148818"/>
    <lineage>
        <taxon>Eukaryota</taxon>
        <taxon>Fungi</taxon>
        <taxon>Fungi incertae sedis</taxon>
        <taxon>Microsporidia</taxon>
        <taxon>Dubosqiidae</taxon>
        <taxon>Hamiltosporidium</taxon>
    </lineage>
</organism>
<dbReference type="Proteomes" id="UP000291404">
    <property type="component" value="Unassembled WGS sequence"/>
</dbReference>
<comment type="similarity">
    <text evidence="9">Belongs to the class I-like SAM-binding methyltransferase superfamily. TrmB family.</text>
</comment>
<evidence type="ECO:0000256" key="2">
    <source>
        <dbReference type="ARBA" id="ARBA00022555"/>
    </source>
</evidence>
<keyword evidence="6 9" id="KW-0819">tRNA processing</keyword>
<proteinExistence type="inferred from homology"/>
<evidence type="ECO:0000256" key="1">
    <source>
        <dbReference type="ARBA" id="ARBA00000142"/>
    </source>
</evidence>